<dbReference type="NCBIfam" id="NF040588">
    <property type="entry name" value="FxsC_Nterm"/>
    <property type="match status" value="1"/>
</dbReference>
<evidence type="ECO:0008006" key="3">
    <source>
        <dbReference type="Google" id="ProtNLM"/>
    </source>
</evidence>
<accession>B5HUD3</accession>
<evidence type="ECO:0000313" key="1">
    <source>
        <dbReference type="EMBL" id="EDY56438.1"/>
    </source>
</evidence>
<dbReference type="EMBL" id="CM000951">
    <property type="protein sequence ID" value="EDY56438.1"/>
    <property type="molecule type" value="Genomic_DNA"/>
</dbReference>
<dbReference type="eggNOG" id="ENOG5032R1N">
    <property type="taxonomic scope" value="Bacteria"/>
</dbReference>
<keyword evidence="2" id="KW-1185">Reference proteome</keyword>
<dbReference type="InterPro" id="IPR026367">
    <property type="entry name" value="FxsC_C"/>
</dbReference>
<dbReference type="InterPro" id="IPR047603">
    <property type="entry name" value="FxsC_N"/>
</dbReference>
<dbReference type="InterPro" id="IPR035897">
    <property type="entry name" value="Toll_tir_struct_dom_sf"/>
</dbReference>
<dbReference type="Proteomes" id="UP000002785">
    <property type="component" value="Chromosome"/>
</dbReference>
<reference evidence="1" key="1">
    <citation type="submission" date="2009-10" db="EMBL/GenBank/DDBJ databases">
        <title>The genome sequence of Streptomyces sviceus strain ATCC 29083.</title>
        <authorList>
            <consortium name="The Broad Institute Genome Sequencing Platform"/>
            <consortium name="Broad Institute Microbial Sequencing Center"/>
            <person name="Fischbach M."/>
            <person name="Godfrey P."/>
            <person name="Ward D."/>
            <person name="Young S."/>
            <person name="Zeng Q."/>
            <person name="Koehrsen M."/>
            <person name="Alvarado L."/>
            <person name="Berlin A.M."/>
            <person name="Bochicchio J."/>
            <person name="Borenstein D."/>
            <person name="Chapman S.B."/>
            <person name="Chen Z."/>
            <person name="Engels R."/>
            <person name="Freedman E."/>
            <person name="Gellesch M."/>
            <person name="Goldberg J."/>
            <person name="Griggs A."/>
            <person name="Gujja S."/>
            <person name="Heilman E.R."/>
            <person name="Heiman D.I."/>
            <person name="Hepburn T.A."/>
            <person name="Howarth C."/>
            <person name="Jen D."/>
            <person name="Larson L."/>
            <person name="Lewis B."/>
            <person name="Mehta T."/>
            <person name="Park D."/>
            <person name="Pearson M."/>
            <person name="Richards J."/>
            <person name="Roberts A."/>
            <person name="Saif S."/>
            <person name="Shea T.D."/>
            <person name="Shenoy N."/>
            <person name="Sisk P."/>
            <person name="Stolte C."/>
            <person name="Sykes S.N."/>
            <person name="Thomson T."/>
            <person name="Walk T."/>
            <person name="White J."/>
            <person name="Yandava C."/>
            <person name="Straight P."/>
            <person name="Clardy J."/>
            <person name="Hung D."/>
            <person name="Kolter R."/>
            <person name="Mekalanos J."/>
            <person name="Walker S."/>
            <person name="Walsh C.T."/>
            <person name="Wieland-Brown L.C."/>
            <person name="Haas B."/>
            <person name="Nusbaum C."/>
            <person name="Birren B."/>
        </authorList>
    </citation>
    <scope>NUCLEOTIDE SEQUENCE [LARGE SCALE GENOMIC DNA]</scope>
    <source>
        <strain evidence="1">ATCC 29083</strain>
    </source>
</reference>
<gene>
    <name evidence="1" type="ORF">SSEG_09109</name>
</gene>
<name>B5HUD3_STRX2</name>
<dbReference type="HOGENOM" id="CLU_050216_0_0_11"/>
<proteinExistence type="predicted"/>
<sequence>MVRLRSARRPTPLVPGPRRTGAAIVSHFYLSHVRTVDEEWVAAFFHDLCRAVAQRTGRSPEAVGVRGKPQSSEVSVDLLGRSTVLVVLHSSRYFSQSYCRAELSYFQRRLNMQRSRTGRSADAVVPVMWEPDFTHPLESVVPYPPLSLRSEAYRRDGLLHLLRLKARYRSEYEEVLKAVADRIVAAAEQLPEVHGFDASGSHSPVGAPAPVGSQEVSFVVASSAKDDVPGERHSRQYYGKTVLDWSPYAPGDHEALVSLVKNTATALDFTANVLPLDEESVDRIVREQDPEQLVVLLVDAWVALRREEHRLLAAVDERNPEATTALEPRARDDTESAEWAVTLDELLDRTLPRMRGRHSEYERWKLRDAESFTSSLRKVLIRLQNEALKSVEAVQSPATPTEGHHTFPLLGRYSS</sequence>
<protein>
    <recommendedName>
        <fullName evidence="3">TIR domain-containing protein</fullName>
    </recommendedName>
</protein>
<dbReference type="NCBIfam" id="TIGR04276">
    <property type="entry name" value="FxsC_Cterm"/>
    <property type="match status" value="1"/>
</dbReference>
<dbReference type="AlphaFoldDB" id="B5HUD3"/>
<evidence type="ECO:0000313" key="2">
    <source>
        <dbReference type="Proteomes" id="UP000002785"/>
    </source>
</evidence>
<organism evidence="1 2">
    <name type="scientific">Streptomyces sviceus (strain ATCC 29083 / DSM 924 / JCM 4929 / NBRC 13980 / NCIMB 11184 / NRRL 5439 / UC 5370)</name>
    <dbReference type="NCBI Taxonomy" id="463191"/>
    <lineage>
        <taxon>Bacteria</taxon>
        <taxon>Bacillati</taxon>
        <taxon>Actinomycetota</taxon>
        <taxon>Actinomycetes</taxon>
        <taxon>Kitasatosporales</taxon>
        <taxon>Streptomycetaceae</taxon>
        <taxon>Streptomyces</taxon>
    </lineage>
</organism>
<dbReference type="SUPFAM" id="SSF52200">
    <property type="entry name" value="Toll/Interleukin receptor TIR domain"/>
    <property type="match status" value="1"/>
</dbReference>